<name>G3BAR4_CANTC</name>
<comment type="function">
    <text evidence="5">Catalyzes the formation of succinate and glyoxylate from isocitrate, a key step of the glyoxylate cycle, which operates as an anaplerotic route for replenishing the tricarboxylic acid cycle. Required for growth on ethanol or acetate, but dispensable when fermentable carbon sources are available. Also acts on 2-methylisocitrate.</text>
</comment>
<feature type="binding site" evidence="7">
    <location>
        <position position="164"/>
    </location>
    <ligand>
        <name>Mg(2+)</name>
        <dbReference type="ChEBI" id="CHEBI:18420"/>
    </ligand>
</feature>
<keyword evidence="4 6" id="KW-0456">Lyase</keyword>
<dbReference type="GO" id="GO:0046872">
    <property type="term" value="F:metal ion binding"/>
    <property type="evidence" value="ECO:0007669"/>
    <property type="project" value="UniProtKB-KW"/>
</dbReference>
<dbReference type="OrthoDB" id="4078635at2759"/>
<evidence type="ECO:0000256" key="4">
    <source>
        <dbReference type="ARBA" id="ARBA00023239"/>
    </source>
</evidence>
<dbReference type="KEGG" id="cten:18250462"/>
<dbReference type="PANTHER" id="PTHR21631:SF3">
    <property type="entry name" value="BIFUNCTIONAL GLYOXYLATE CYCLE PROTEIN"/>
    <property type="match status" value="1"/>
</dbReference>
<dbReference type="InterPro" id="IPR040442">
    <property type="entry name" value="Pyrv_kinase-like_dom_sf"/>
</dbReference>
<protein>
    <recommendedName>
        <fullName evidence="6">Isocitrate lyase</fullName>
    </recommendedName>
</protein>
<evidence type="ECO:0000256" key="5">
    <source>
        <dbReference type="ARBA" id="ARBA00057462"/>
    </source>
</evidence>
<comment type="similarity">
    <text evidence="2 6">Belongs to the isocitrate lyase/PEP mutase superfamily. Isocitrate lyase family.</text>
</comment>
<organism evidence="9">
    <name type="scientific">Candida tenuis (strain ATCC 10573 / BCRC 21748 / CBS 615 / JCM 9827 / NBRC 10315 / NRRL Y-1498 / VKM Y-70)</name>
    <name type="common">Yeast</name>
    <name type="synonym">Yamadazyma tenuis</name>
    <dbReference type="NCBI Taxonomy" id="590646"/>
    <lineage>
        <taxon>Eukaryota</taxon>
        <taxon>Fungi</taxon>
        <taxon>Dikarya</taxon>
        <taxon>Ascomycota</taxon>
        <taxon>Saccharomycotina</taxon>
        <taxon>Pichiomycetes</taxon>
        <taxon>Debaryomycetaceae</taxon>
        <taxon>Yamadazyma</taxon>
    </lineage>
</organism>
<sequence length="519" mass="58282">MGELEDTYQKDIKEIKEWWAMDHKKHLTRPYTAEEVAQFRNSVKTDYLSSIQARKLWKTLNSYRAAKEPLMTVGCVEPLLASQMSRAGLECVYVSGGVSGLTQVEEPGVDHADYPWDTVPRVVNRIVKSQMWRDRTQRQHLLSLSEEERKTYPQFDFLLPIIADGDMGFGGVTTIAKCTKVFVEAGVAMFHLDDLAIGLKKFTQGIGRTIIPTSEYLKRLTAARFQIDVMGADTLLMSRIDSYQCGFITSVFDARDHKYVMGSTNPDIAPLIKVLADARQAGESIGAAKLKWFKDAAVMTFDEAAEKDLSADEFAAYSKLIDGDKFASLTKRRKYAKEAAPEKTIFFDWDDGRNSYGHYLFKQCIESVIDRAIAALPLTDTTWGRVDAPIPADVEKFHVELSKVSPGRVFGFGYVGAYNFAKAGYTEEQVKNFHNDLAEMGAIWQVQPIFAIQGINMFNNEFLNMWKKEGIFGYARDITKKAEDPAPFKPGAFASWGGGYLADGFIDITDANDHQIPLE</sequence>
<dbReference type="GeneID" id="18250462"/>
<dbReference type="GO" id="GO:0046421">
    <property type="term" value="F:methylisocitrate lyase activity"/>
    <property type="evidence" value="ECO:0007669"/>
    <property type="project" value="UniProtKB-EC"/>
</dbReference>
<evidence type="ECO:0000256" key="2">
    <source>
        <dbReference type="ARBA" id="ARBA00005704"/>
    </source>
</evidence>
<keyword evidence="7" id="KW-0479">Metal-binding</keyword>
<evidence type="ECO:0000313" key="8">
    <source>
        <dbReference type="EMBL" id="EGV62090.1"/>
    </source>
</evidence>
<dbReference type="InterPro" id="IPR015813">
    <property type="entry name" value="Pyrv/PenolPyrv_kinase-like_dom"/>
</dbReference>
<keyword evidence="7" id="KW-0460">Magnesium</keyword>
<dbReference type="EMBL" id="GL996527">
    <property type="protein sequence ID" value="EGV62090.1"/>
    <property type="molecule type" value="Genomic_DNA"/>
</dbReference>
<dbReference type="HOGENOM" id="CLU_019214_2_2_1"/>
<dbReference type="InterPro" id="IPR006254">
    <property type="entry name" value="Isocitrate_lyase"/>
</dbReference>
<dbReference type="eggNOG" id="KOG1260">
    <property type="taxonomic scope" value="Eukaryota"/>
</dbReference>
<evidence type="ECO:0000256" key="6">
    <source>
        <dbReference type="PIRNR" id="PIRNR001362"/>
    </source>
</evidence>
<proteinExistence type="inferred from homology"/>
<dbReference type="Pfam" id="PF00463">
    <property type="entry name" value="ICL"/>
    <property type="match status" value="1"/>
</dbReference>
<keyword evidence="9" id="KW-1185">Reference proteome</keyword>
<dbReference type="SUPFAM" id="SSF51621">
    <property type="entry name" value="Phosphoenolpyruvate/pyruvate domain"/>
    <property type="match status" value="1"/>
</dbReference>
<evidence type="ECO:0000256" key="1">
    <source>
        <dbReference type="ARBA" id="ARBA00001050"/>
    </source>
</evidence>
<evidence type="ECO:0000256" key="7">
    <source>
        <dbReference type="PIRSR" id="PIRSR001362-3"/>
    </source>
</evidence>
<reference evidence="8 9" key="1">
    <citation type="journal article" date="2011" name="Proc. Natl. Acad. Sci. U.S.A.">
        <title>Comparative genomics of xylose-fermenting fungi for enhanced biofuel production.</title>
        <authorList>
            <person name="Wohlbach D.J."/>
            <person name="Kuo A."/>
            <person name="Sato T.K."/>
            <person name="Potts K.M."/>
            <person name="Salamov A.A."/>
            <person name="LaButti K.M."/>
            <person name="Sun H."/>
            <person name="Clum A."/>
            <person name="Pangilinan J.L."/>
            <person name="Lindquist E.A."/>
            <person name="Lucas S."/>
            <person name="Lapidus A."/>
            <person name="Jin M."/>
            <person name="Gunawan C."/>
            <person name="Balan V."/>
            <person name="Dale B.E."/>
            <person name="Jeffries T.W."/>
            <person name="Zinkel R."/>
            <person name="Barry K.W."/>
            <person name="Grigoriev I.V."/>
            <person name="Gasch A.P."/>
        </authorList>
    </citation>
    <scope>NUCLEOTIDE SEQUENCE [LARGE SCALE GENOMIC DNA]</scope>
    <source>
        <strain evidence="9">ATCC 10573 / BCRC 21748 / CBS 615 / JCM 9827 / NBRC 10315 / NRRL Y-1498 / VKM Y-70</strain>
    </source>
</reference>
<dbReference type="Proteomes" id="UP000000707">
    <property type="component" value="Unassembled WGS sequence"/>
</dbReference>
<comment type="subunit">
    <text evidence="3">Homotetramer.</text>
</comment>
<dbReference type="GO" id="GO:0019752">
    <property type="term" value="P:carboxylic acid metabolic process"/>
    <property type="evidence" value="ECO:0007669"/>
    <property type="project" value="InterPro"/>
</dbReference>
<dbReference type="RefSeq" id="XP_006688260.1">
    <property type="nucleotide sequence ID" value="XM_006688197.1"/>
</dbReference>
<dbReference type="Gene3D" id="1.10.10.850">
    <property type="match status" value="1"/>
</dbReference>
<comment type="catalytic activity">
    <reaction evidence="1">
        <text>(2S,3R)-3-hydroxybutane-1,2,3-tricarboxylate = pyruvate + succinate</text>
        <dbReference type="Rhea" id="RHEA:16809"/>
        <dbReference type="ChEBI" id="CHEBI:15361"/>
        <dbReference type="ChEBI" id="CHEBI:30031"/>
        <dbReference type="ChEBI" id="CHEBI:57429"/>
        <dbReference type="EC" id="4.1.3.30"/>
    </reaction>
</comment>
<dbReference type="PIRSF" id="PIRSF001362">
    <property type="entry name" value="Isocit_lyase"/>
    <property type="match status" value="1"/>
</dbReference>
<comment type="cofactor">
    <cofactor evidence="7">
        <name>Mg(2+)</name>
        <dbReference type="ChEBI" id="CHEBI:18420"/>
    </cofactor>
    <text evidence="7">Can also use Mn(2+) ion.</text>
</comment>
<dbReference type="Gene3D" id="3.20.20.60">
    <property type="entry name" value="Phosphoenolpyruvate-binding domains"/>
    <property type="match status" value="1"/>
</dbReference>
<dbReference type="PANTHER" id="PTHR21631">
    <property type="entry name" value="ISOCITRATE LYASE/MALATE SYNTHASE"/>
    <property type="match status" value="1"/>
</dbReference>
<gene>
    <name evidence="8" type="ORF">CANTEDRAFT_94975</name>
</gene>
<accession>G3BAR4</accession>
<evidence type="ECO:0000313" key="9">
    <source>
        <dbReference type="Proteomes" id="UP000000707"/>
    </source>
</evidence>
<dbReference type="GO" id="GO:0004451">
    <property type="term" value="F:isocitrate lyase activity"/>
    <property type="evidence" value="ECO:0007669"/>
    <property type="project" value="InterPro"/>
</dbReference>
<dbReference type="NCBIfam" id="TIGR01346">
    <property type="entry name" value="isocit_lyase"/>
    <property type="match status" value="1"/>
</dbReference>
<dbReference type="AlphaFoldDB" id="G3BAR4"/>
<evidence type="ECO:0000256" key="3">
    <source>
        <dbReference type="ARBA" id="ARBA00011881"/>
    </source>
</evidence>
<dbReference type="STRING" id="590646.G3BAR4"/>